<dbReference type="EMBL" id="JSVA01000017">
    <property type="protein sequence ID" value="KOF02024.1"/>
    <property type="molecule type" value="Genomic_DNA"/>
</dbReference>
<dbReference type="AlphaFoldDB" id="A0A0L8AHZ9"/>
<dbReference type="Pfam" id="PF19500">
    <property type="entry name" value="DUF6035"/>
    <property type="match status" value="1"/>
</dbReference>
<dbReference type="InterPro" id="IPR046099">
    <property type="entry name" value="DUF6035"/>
</dbReference>
<sequence length="571" mass="68267">MWLIANVGIHAEKTSTRQMSRFERSIKLAFDKISGEILEADEVFSETKESFQTRKQYHENKLNLSCCECEQELMVSGSKFDRLHFKHKPGHSFCILSDGQLTPKEQDVFTKILKNKESERHIELKTKIGNMLKDVDGVDLESIAIDNKFISRNGEKRRPDVFCNYKGQDIVFEIQLSELSLGYILSRYEFYKKNQMFLIWILDDFDIHNQGTLERDIKYLTEYENFFKLDESSNTLKLLCEYKYPFLTDDNRLLTKWLKKPVALSQLQFDTNVYQVFYYNFGNNKTKTEKKQKVREAELLELERQKQEELRLNKARDKAHKIINGIKNLRKAKHLSYDGIRMQIDELCPFELKMLNEILGLKERETPIIKWIEKAKREDYQFIEFLIDCEKIEKDLNEMSSDGFTAFQAIIGNDEFAFHEKKILLKKMLEYGYELKFNDLSKLKQLIDDSEEIFLFEQSNALANRRLTPKIFEHSKIIFIVESAKRHELIHYKYPKNIWIQLANTAIEYYKEYWDYIESAFKHYQIWDKVEKADTTGKFRKKVQNYYMTMPEQNYELDELINELYPEIYKS</sequence>
<feature type="domain" description="DUF7830" evidence="4">
    <location>
        <begin position="35"/>
        <end position="100"/>
    </location>
</feature>
<evidence type="ECO:0000256" key="1">
    <source>
        <dbReference type="SAM" id="Coils"/>
    </source>
</evidence>
<dbReference type="Pfam" id="PF25167">
    <property type="entry name" value="DUF7829"/>
    <property type="match status" value="1"/>
</dbReference>
<keyword evidence="1" id="KW-0175">Coiled coil</keyword>
<evidence type="ECO:0000259" key="4">
    <source>
        <dbReference type="Pfam" id="PF25169"/>
    </source>
</evidence>
<dbReference type="InterPro" id="IPR057151">
    <property type="entry name" value="DUF7829"/>
</dbReference>
<keyword evidence="6" id="KW-1185">Reference proteome</keyword>
<evidence type="ECO:0000313" key="6">
    <source>
        <dbReference type="Proteomes" id="UP000036908"/>
    </source>
</evidence>
<dbReference type="Pfam" id="PF25169">
    <property type="entry name" value="DUF7830"/>
    <property type="match status" value="1"/>
</dbReference>
<feature type="coiled-coil region" evidence="1">
    <location>
        <begin position="283"/>
        <end position="310"/>
    </location>
</feature>
<protein>
    <recommendedName>
        <fullName evidence="7">Competence protein</fullName>
    </recommendedName>
</protein>
<proteinExistence type="predicted"/>
<comment type="caution">
    <text evidence="5">The sequence shown here is derived from an EMBL/GenBank/DDBJ whole genome shotgun (WGS) entry which is preliminary data.</text>
</comment>
<organism evidence="5 6">
    <name type="scientific">Roseivirga seohaensis subsp. aquiponti</name>
    <dbReference type="NCBI Taxonomy" id="1566026"/>
    <lineage>
        <taxon>Bacteria</taxon>
        <taxon>Pseudomonadati</taxon>
        <taxon>Bacteroidota</taxon>
        <taxon>Cytophagia</taxon>
        <taxon>Cytophagales</taxon>
        <taxon>Roseivirgaceae</taxon>
        <taxon>Roseivirga</taxon>
    </lineage>
</organism>
<evidence type="ECO:0000313" key="5">
    <source>
        <dbReference type="EMBL" id="KOF02024.1"/>
    </source>
</evidence>
<name>A0A0L8AHZ9_9BACT</name>
<evidence type="ECO:0000259" key="2">
    <source>
        <dbReference type="Pfam" id="PF19500"/>
    </source>
</evidence>
<dbReference type="Proteomes" id="UP000036908">
    <property type="component" value="Unassembled WGS sequence"/>
</dbReference>
<dbReference type="PATRIC" id="fig|1566026.4.peg.1310"/>
<dbReference type="InterPro" id="IPR057152">
    <property type="entry name" value="DUF7830"/>
</dbReference>
<feature type="domain" description="DUF7829" evidence="3">
    <location>
        <begin position="349"/>
        <end position="567"/>
    </location>
</feature>
<reference evidence="6" key="1">
    <citation type="submission" date="2014-11" db="EMBL/GenBank/DDBJ databases">
        <title>Genome sequencing of Roseivirga sp. D-25.</title>
        <authorList>
            <person name="Selvaratnam C."/>
            <person name="Thevarajoo S."/>
            <person name="Goh K.M."/>
            <person name="Eee R."/>
            <person name="Chan K.-G."/>
            <person name="Chong C.S."/>
        </authorList>
    </citation>
    <scope>NUCLEOTIDE SEQUENCE [LARGE SCALE GENOMIC DNA]</scope>
    <source>
        <strain evidence="6">D-25</strain>
    </source>
</reference>
<feature type="domain" description="DUF6035" evidence="2">
    <location>
        <begin position="105"/>
        <end position="282"/>
    </location>
</feature>
<evidence type="ECO:0000259" key="3">
    <source>
        <dbReference type="Pfam" id="PF25167"/>
    </source>
</evidence>
<evidence type="ECO:0008006" key="7">
    <source>
        <dbReference type="Google" id="ProtNLM"/>
    </source>
</evidence>
<gene>
    <name evidence="5" type="ORF">OB69_14975</name>
</gene>
<accession>A0A0L8AHZ9</accession>